<dbReference type="Gene3D" id="2.60.40.1470">
    <property type="entry name" value="ApaG domain"/>
    <property type="match status" value="1"/>
</dbReference>
<dbReference type="InterPro" id="IPR007474">
    <property type="entry name" value="ApaG_domain"/>
</dbReference>
<evidence type="ECO:0000313" key="3">
    <source>
        <dbReference type="Proteomes" id="UP000241890"/>
    </source>
</evidence>
<dbReference type="Pfam" id="PF04379">
    <property type="entry name" value="DUF525"/>
    <property type="match status" value="1"/>
</dbReference>
<evidence type="ECO:0000259" key="1">
    <source>
        <dbReference type="PROSITE" id="PS51087"/>
    </source>
</evidence>
<dbReference type="PANTHER" id="PTHR14289">
    <property type="entry name" value="F-BOX ONLY PROTEIN 3"/>
    <property type="match status" value="1"/>
</dbReference>
<feature type="domain" description="ApaG" evidence="1">
    <location>
        <begin position="125"/>
        <end position="264"/>
    </location>
</feature>
<dbReference type="GO" id="GO:0070987">
    <property type="term" value="P:error-free translesion synthesis"/>
    <property type="evidence" value="ECO:0007669"/>
    <property type="project" value="TreeGrafter"/>
</dbReference>
<dbReference type="GO" id="GO:0042645">
    <property type="term" value="C:mitochondrial nucleoid"/>
    <property type="evidence" value="ECO:0007669"/>
    <property type="project" value="TreeGrafter"/>
</dbReference>
<dbReference type="GO" id="GO:0005634">
    <property type="term" value="C:nucleus"/>
    <property type="evidence" value="ECO:0007669"/>
    <property type="project" value="TreeGrafter"/>
</dbReference>
<dbReference type="EMBL" id="BEYU01000099">
    <property type="protein sequence ID" value="GBG31535.1"/>
    <property type="molecule type" value="Genomic_DNA"/>
</dbReference>
<dbReference type="PANTHER" id="PTHR14289:SF16">
    <property type="entry name" value="POLYMERASE DELTA-INTERACTING PROTEIN 2"/>
    <property type="match status" value="1"/>
</dbReference>
<comment type="caution">
    <text evidence="2">The sequence shown here is derived from an EMBL/GenBank/DDBJ whole genome shotgun (WGS) entry which is preliminary data.</text>
</comment>
<organism evidence="2 3">
    <name type="scientific">Hondaea fermentalgiana</name>
    <dbReference type="NCBI Taxonomy" id="2315210"/>
    <lineage>
        <taxon>Eukaryota</taxon>
        <taxon>Sar</taxon>
        <taxon>Stramenopiles</taxon>
        <taxon>Bigyra</taxon>
        <taxon>Labyrinthulomycetes</taxon>
        <taxon>Thraustochytrida</taxon>
        <taxon>Thraustochytriidae</taxon>
        <taxon>Hondaea</taxon>
    </lineage>
</organism>
<name>A0A2R5GLM6_9STRA</name>
<dbReference type="SUPFAM" id="SSF110069">
    <property type="entry name" value="ApaG-like"/>
    <property type="match status" value="1"/>
</dbReference>
<proteinExistence type="predicted"/>
<sequence>MNLATTMYRLIVRDLRHSGTGGWAKLTPVLIPDPIAEDHFGTGRMLFRTPTLQDRVELWQDKMALDHDIVAEWANDLTSKNDDPPVNYHDLVKLAHMHFKNIDAGLEVMERSTRVLQSLPSFWRMARASQVHTTEEGIRLELTATNTSNIPGSSWFLYRVRLCNIGPNPMTTYRILGRHWIFRNEEGEIEAEVERFADGVVGLKPELINMANDSGQVFEYVSGAELTTRSGSLEGALLAENVDTGKTFEIPIKHMPLLSSTPAVAQEA</sequence>
<keyword evidence="3" id="KW-1185">Reference proteome</keyword>
<reference evidence="2 3" key="1">
    <citation type="submission" date="2017-12" db="EMBL/GenBank/DDBJ databases">
        <title>Sequencing, de novo assembly and annotation of complete genome of a new Thraustochytrid species, strain FCC1311.</title>
        <authorList>
            <person name="Sedici K."/>
            <person name="Godart F."/>
            <person name="Aiese Cigliano R."/>
            <person name="Sanseverino W."/>
            <person name="Barakat M."/>
            <person name="Ortet P."/>
            <person name="Marechal E."/>
            <person name="Cagnac O."/>
            <person name="Amato A."/>
        </authorList>
    </citation>
    <scope>NUCLEOTIDE SEQUENCE [LARGE SCALE GENOMIC DNA]</scope>
</reference>
<dbReference type="InterPro" id="IPR036767">
    <property type="entry name" value="ApaG_sf"/>
</dbReference>
<dbReference type="OrthoDB" id="2305498at2759"/>
<dbReference type="PROSITE" id="PS51087">
    <property type="entry name" value="APAG"/>
    <property type="match status" value="1"/>
</dbReference>
<protein>
    <recommendedName>
        <fullName evidence="1">ApaG domain-containing protein</fullName>
    </recommendedName>
</protein>
<accession>A0A2R5GLM6</accession>
<dbReference type="Proteomes" id="UP000241890">
    <property type="component" value="Unassembled WGS sequence"/>
</dbReference>
<dbReference type="InParanoid" id="A0A2R5GLM6"/>
<dbReference type="AlphaFoldDB" id="A0A2R5GLM6"/>
<gene>
    <name evidence="2" type="ORF">FCC1311_077592</name>
</gene>
<evidence type="ECO:0000313" key="2">
    <source>
        <dbReference type="EMBL" id="GBG31535.1"/>
    </source>
</evidence>